<name>A0A2A2KIV5_9BILA</name>
<dbReference type="STRING" id="2018661.A0A2A2KIV5"/>
<proteinExistence type="predicted"/>
<reference evidence="2 3" key="1">
    <citation type="journal article" date="2017" name="Curr. Biol.">
        <title>Genome architecture and evolution of a unichromosomal asexual nematode.</title>
        <authorList>
            <person name="Fradin H."/>
            <person name="Zegar C."/>
            <person name="Gutwein M."/>
            <person name="Lucas J."/>
            <person name="Kovtun M."/>
            <person name="Corcoran D."/>
            <person name="Baugh L.R."/>
            <person name="Kiontke K."/>
            <person name="Gunsalus K."/>
            <person name="Fitch D.H."/>
            <person name="Piano F."/>
        </authorList>
    </citation>
    <scope>NUCLEOTIDE SEQUENCE [LARGE SCALE GENOMIC DNA]</scope>
    <source>
        <strain evidence="2">PF1309</strain>
    </source>
</reference>
<feature type="region of interest" description="Disordered" evidence="1">
    <location>
        <begin position="93"/>
        <end position="122"/>
    </location>
</feature>
<keyword evidence="3" id="KW-1185">Reference proteome</keyword>
<dbReference type="EMBL" id="LIAE01008478">
    <property type="protein sequence ID" value="PAV73837.1"/>
    <property type="molecule type" value="Genomic_DNA"/>
</dbReference>
<dbReference type="Proteomes" id="UP000218231">
    <property type="component" value="Unassembled WGS sequence"/>
</dbReference>
<accession>A0A2A2KIV5</accession>
<dbReference type="PANTHER" id="PTHR23345:SF15">
    <property type="entry name" value="VITELLOGENIN 1-RELATED"/>
    <property type="match status" value="1"/>
</dbReference>
<comment type="caution">
    <text evidence="2">The sequence shown here is derived from an EMBL/GenBank/DDBJ whole genome shotgun (WGS) entry which is preliminary data.</text>
</comment>
<sequence>MESVRLPTRVPLVSIAHRSIRESLYTTSDKAECEVKSTRMENEFRMANDEETDDIEEFHRSFLVKGDECEIEEERISEKKNYKNYRKTNEYYNSEESDEEYEAPERYNEKKYERDNSEYDSNEEIEPIEKTRIVEYSHRICFSKEPVMECPRRAQNGKTQEKKVQFTCMPREQSEARRLLKDARSGEILRLSSKPNSYVESIEVPKTCVVY</sequence>
<protein>
    <submittedName>
        <fullName evidence="2">Uncharacterized protein</fullName>
    </submittedName>
</protein>
<dbReference type="GO" id="GO:0005319">
    <property type="term" value="F:lipid transporter activity"/>
    <property type="evidence" value="ECO:0007669"/>
    <property type="project" value="TreeGrafter"/>
</dbReference>
<dbReference type="PANTHER" id="PTHR23345">
    <property type="entry name" value="VITELLOGENIN-RELATED"/>
    <property type="match status" value="1"/>
</dbReference>
<evidence type="ECO:0000313" key="3">
    <source>
        <dbReference type="Proteomes" id="UP000218231"/>
    </source>
</evidence>
<dbReference type="AlphaFoldDB" id="A0A2A2KIV5"/>
<feature type="compositionally biased region" description="Acidic residues" evidence="1">
    <location>
        <begin position="93"/>
        <end position="102"/>
    </location>
</feature>
<gene>
    <name evidence="2" type="ORF">WR25_04192</name>
</gene>
<feature type="compositionally biased region" description="Basic and acidic residues" evidence="1">
    <location>
        <begin position="103"/>
        <end position="117"/>
    </location>
</feature>
<organism evidence="2 3">
    <name type="scientific">Diploscapter pachys</name>
    <dbReference type="NCBI Taxonomy" id="2018661"/>
    <lineage>
        <taxon>Eukaryota</taxon>
        <taxon>Metazoa</taxon>
        <taxon>Ecdysozoa</taxon>
        <taxon>Nematoda</taxon>
        <taxon>Chromadorea</taxon>
        <taxon>Rhabditida</taxon>
        <taxon>Rhabditina</taxon>
        <taxon>Rhabditomorpha</taxon>
        <taxon>Rhabditoidea</taxon>
        <taxon>Rhabditidae</taxon>
        <taxon>Diploscapter</taxon>
    </lineage>
</organism>
<dbReference type="InterPro" id="IPR050733">
    <property type="entry name" value="Vitellogenin/Apolipophorin"/>
</dbReference>
<evidence type="ECO:0000256" key="1">
    <source>
        <dbReference type="SAM" id="MobiDB-lite"/>
    </source>
</evidence>
<dbReference type="OrthoDB" id="5852855at2759"/>
<evidence type="ECO:0000313" key="2">
    <source>
        <dbReference type="EMBL" id="PAV73837.1"/>
    </source>
</evidence>